<dbReference type="Proteomes" id="UP000807769">
    <property type="component" value="Unassembled WGS sequence"/>
</dbReference>
<comment type="caution">
    <text evidence="2">The sequence shown here is derived from an EMBL/GenBank/DDBJ whole genome shotgun (WGS) entry which is preliminary data.</text>
</comment>
<keyword evidence="3" id="KW-1185">Reference proteome</keyword>
<dbReference type="RefSeq" id="XP_041193342.1">
    <property type="nucleotide sequence ID" value="XM_041332879.1"/>
</dbReference>
<organism evidence="2 3">
    <name type="scientific">Suillus subaureus</name>
    <dbReference type="NCBI Taxonomy" id="48587"/>
    <lineage>
        <taxon>Eukaryota</taxon>
        <taxon>Fungi</taxon>
        <taxon>Dikarya</taxon>
        <taxon>Basidiomycota</taxon>
        <taxon>Agaricomycotina</taxon>
        <taxon>Agaricomycetes</taxon>
        <taxon>Agaricomycetidae</taxon>
        <taxon>Boletales</taxon>
        <taxon>Suillineae</taxon>
        <taxon>Suillaceae</taxon>
        <taxon>Suillus</taxon>
    </lineage>
</organism>
<protein>
    <submittedName>
        <fullName evidence="2">Uncharacterized protein</fullName>
    </submittedName>
</protein>
<evidence type="ECO:0000313" key="3">
    <source>
        <dbReference type="Proteomes" id="UP000807769"/>
    </source>
</evidence>
<proteinExistence type="predicted"/>
<feature type="compositionally biased region" description="Low complexity" evidence="1">
    <location>
        <begin position="79"/>
        <end position="90"/>
    </location>
</feature>
<dbReference type="GeneID" id="64626896"/>
<feature type="region of interest" description="Disordered" evidence="1">
    <location>
        <begin position="25"/>
        <end position="90"/>
    </location>
</feature>
<feature type="compositionally biased region" description="Basic and acidic residues" evidence="1">
    <location>
        <begin position="27"/>
        <end position="36"/>
    </location>
</feature>
<sequence>MATGPDAQSRSRRFSWTRNLLVSGLMRRQDRSDIQRSYHARKKKPAANFSRPPNTHTTQQSSGAAQSIPPSSQQPPPTATTSTISTVAGATGTTSRPYITIVSGWRARFMLWHTGGQYQRRSSDYYISYWNNVMTR</sequence>
<evidence type="ECO:0000256" key="1">
    <source>
        <dbReference type="SAM" id="MobiDB-lite"/>
    </source>
</evidence>
<accession>A0A9P7EBY9</accession>
<dbReference type="EMBL" id="JABBWG010000015">
    <property type="protein sequence ID" value="KAG1816782.1"/>
    <property type="molecule type" value="Genomic_DNA"/>
</dbReference>
<feature type="compositionally biased region" description="Low complexity" evidence="1">
    <location>
        <begin position="59"/>
        <end position="71"/>
    </location>
</feature>
<reference evidence="2" key="1">
    <citation type="journal article" date="2020" name="New Phytol.">
        <title>Comparative genomics reveals dynamic genome evolution in host specialist ectomycorrhizal fungi.</title>
        <authorList>
            <person name="Lofgren L.A."/>
            <person name="Nguyen N.H."/>
            <person name="Vilgalys R."/>
            <person name="Ruytinx J."/>
            <person name="Liao H.L."/>
            <person name="Branco S."/>
            <person name="Kuo A."/>
            <person name="LaButti K."/>
            <person name="Lipzen A."/>
            <person name="Andreopoulos W."/>
            <person name="Pangilinan J."/>
            <person name="Riley R."/>
            <person name="Hundley H."/>
            <person name="Na H."/>
            <person name="Barry K."/>
            <person name="Grigoriev I.V."/>
            <person name="Stajich J.E."/>
            <person name="Kennedy P.G."/>
        </authorList>
    </citation>
    <scope>NUCLEOTIDE SEQUENCE</scope>
    <source>
        <strain evidence="2">MN1</strain>
    </source>
</reference>
<gene>
    <name evidence="2" type="ORF">BJ212DRAFT_1299529</name>
</gene>
<dbReference type="AlphaFoldDB" id="A0A9P7EBY9"/>
<name>A0A9P7EBY9_9AGAM</name>
<evidence type="ECO:0000313" key="2">
    <source>
        <dbReference type="EMBL" id="KAG1816782.1"/>
    </source>
</evidence>